<gene>
    <name evidence="3" type="ORF">OSTLU_32789</name>
</gene>
<evidence type="ECO:0000313" key="4">
    <source>
        <dbReference type="Proteomes" id="UP000001568"/>
    </source>
</evidence>
<accession>A4S0L6</accession>
<feature type="transmembrane region" description="Helical" evidence="2">
    <location>
        <begin position="23"/>
        <end position="42"/>
    </location>
</feature>
<dbReference type="HOGENOM" id="CLU_2835742_0_0_1"/>
<dbReference type="Gramene" id="ABO97293">
    <property type="protein sequence ID" value="ABO97293"/>
    <property type="gene ID" value="OSTLU_32789"/>
</dbReference>
<protein>
    <submittedName>
        <fullName evidence="3">Uncharacterized protein</fullName>
    </submittedName>
</protein>
<name>A4S0L6_OSTLU</name>
<reference evidence="3 4" key="1">
    <citation type="journal article" date="2007" name="Proc. Natl. Acad. Sci. U.S.A.">
        <title>The tiny eukaryote Ostreococcus provides genomic insights into the paradox of plankton speciation.</title>
        <authorList>
            <person name="Palenik B."/>
            <person name="Grimwood J."/>
            <person name="Aerts A."/>
            <person name="Rouze P."/>
            <person name="Salamov A."/>
            <person name="Putnam N."/>
            <person name="Dupont C."/>
            <person name="Jorgensen R."/>
            <person name="Derelle E."/>
            <person name="Rombauts S."/>
            <person name="Zhou K."/>
            <person name="Otillar R."/>
            <person name="Merchant S.S."/>
            <person name="Podell S."/>
            <person name="Gaasterland T."/>
            <person name="Napoli C."/>
            <person name="Gendler K."/>
            <person name="Manuell A."/>
            <person name="Tai V."/>
            <person name="Vallon O."/>
            <person name="Piganeau G."/>
            <person name="Jancek S."/>
            <person name="Heijde M."/>
            <person name="Jabbari K."/>
            <person name="Bowler C."/>
            <person name="Lohr M."/>
            <person name="Robbens S."/>
            <person name="Werner G."/>
            <person name="Dubchak I."/>
            <person name="Pazour G.J."/>
            <person name="Ren Q."/>
            <person name="Paulsen I."/>
            <person name="Delwiche C."/>
            <person name="Schmutz J."/>
            <person name="Rokhsar D."/>
            <person name="Van de Peer Y."/>
            <person name="Moreau H."/>
            <person name="Grigoriev I.V."/>
        </authorList>
    </citation>
    <scope>NUCLEOTIDE SEQUENCE [LARGE SCALE GENOMIC DNA]</scope>
    <source>
        <strain evidence="3 4">CCE9901</strain>
    </source>
</reference>
<evidence type="ECO:0000313" key="3">
    <source>
        <dbReference type="EMBL" id="ABO97293.1"/>
    </source>
</evidence>
<dbReference type="EMBL" id="CP000587">
    <property type="protein sequence ID" value="ABO97293.1"/>
    <property type="molecule type" value="Genomic_DNA"/>
</dbReference>
<dbReference type="KEGG" id="olu:OSTLU_32789"/>
<keyword evidence="2" id="KW-1133">Transmembrane helix</keyword>
<proteinExistence type="predicted"/>
<organism evidence="3 4">
    <name type="scientific">Ostreococcus lucimarinus (strain CCE9901)</name>
    <dbReference type="NCBI Taxonomy" id="436017"/>
    <lineage>
        <taxon>Eukaryota</taxon>
        <taxon>Viridiplantae</taxon>
        <taxon>Chlorophyta</taxon>
        <taxon>Mamiellophyceae</taxon>
        <taxon>Mamiellales</taxon>
        <taxon>Bathycoccaceae</taxon>
        <taxon>Ostreococcus</taxon>
    </lineage>
</organism>
<dbReference type="AlphaFoldDB" id="A4S0L6"/>
<evidence type="ECO:0000256" key="2">
    <source>
        <dbReference type="SAM" id="Phobius"/>
    </source>
</evidence>
<keyword evidence="2" id="KW-0472">Membrane</keyword>
<dbReference type="GeneID" id="5002786"/>
<evidence type="ECO:0000256" key="1">
    <source>
        <dbReference type="SAM" id="MobiDB-lite"/>
    </source>
</evidence>
<feature type="compositionally biased region" description="Basic and acidic residues" evidence="1">
    <location>
        <begin position="46"/>
        <end position="55"/>
    </location>
</feature>
<dbReference type="Proteomes" id="UP000001568">
    <property type="component" value="Chromosome 7"/>
</dbReference>
<dbReference type="RefSeq" id="XP_001419000.1">
    <property type="nucleotide sequence ID" value="XM_001418963.1"/>
</dbReference>
<keyword evidence="4" id="KW-1185">Reference proteome</keyword>
<sequence length="66" mass="6761">MATATATATPTMAMAMEGSGQEISPFAGAVDVAALAVLAYLAKLGNEKAARESSAKTKTSRTTRRK</sequence>
<keyword evidence="2" id="KW-0812">Transmembrane</keyword>
<feature type="region of interest" description="Disordered" evidence="1">
    <location>
        <begin position="46"/>
        <end position="66"/>
    </location>
</feature>